<keyword evidence="2" id="KW-0812">Transmembrane</keyword>
<sequence length="142" mass="15432">MNKERWVVAGVAVVAVSIWGVLLFTIFSTPDEPEMADDPISENGDGLADMYEDALEEDDTFPSPPDDIPESSDPDPAEEEASPGDGNAPTEEPVQEDAEDTDESVDRRASMRTRGIHPGDFQDIAPDGIASIDDVLERLEEE</sequence>
<dbReference type="Proteomes" id="UP000000271">
    <property type="component" value="Chromosome"/>
</dbReference>
<dbReference type="KEGG" id="bse:Bsel_1327"/>
<accession>D6XSQ3</accession>
<evidence type="ECO:0000313" key="3">
    <source>
        <dbReference type="EMBL" id="ADH98839.1"/>
    </source>
</evidence>
<organism evidence="3 4">
    <name type="scientific">Bacillus selenitireducens (strain ATCC 700615 / DSM 15326 / MLS10)</name>
    <dbReference type="NCBI Taxonomy" id="439292"/>
    <lineage>
        <taxon>Bacteria</taxon>
        <taxon>Bacillati</taxon>
        <taxon>Bacillota</taxon>
        <taxon>Bacilli</taxon>
        <taxon>Bacillales</taxon>
        <taxon>Bacillaceae</taxon>
        <taxon>Salisediminibacterium</taxon>
    </lineage>
</organism>
<reference evidence="3" key="1">
    <citation type="submission" date="2009-10" db="EMBL/GenBank/DDBJ databases">
        <title>Complete sequence of Bacillus selenitireducens MLS10.</title>
        <authorList>
            <consortium name="US DOE Joint Genome Institute"/>
            <person name="Lucas S."/>
            <person name="Copeland A."/>
            <person name="Lapidus A."/>
            <person name="Glavina del Rio T."/>
            <person name="Dalin E."/>
            <person name="Tice H."/>
            <person name="Bruce D."/>
            <person name="Goodwin L."/>
            <person name="Pitluck S."/>
            <person name="Sims D."/>
            <person name="Brettin T."/>
            <person name="Detter J.C."/>
            <person name="Han C."/>
            <person name="Larimer F."/>
            <person name="Land M."/>
            <person name="Hauser L."/>
            <person name="Kyrpides N."/>
            <person name="Ovchinnikova G."/>
            <person name="Stolz J."/>
        </authorList>
    </citation>
    <scope>NUCLEOTIDE SEQUENCE [LARGE SCALE GENOMIC DNA]</scope>
    <source>
        <strain evidence="3">MLS10</strain>
    </source>
</reference>
<dbReference type="AlphaFoldDB" id="D6XSQ3"/>
<proteinExistence type="predicted"/>
<dbReference type="RefSeq" id="WP_013172263.1">
    <property type="nucleotide sequence ID" value="NC_014219.1"/>
</dbReference>
<feature type="region of interest" description="Disordered" evidence="1">
    <location>
        <begin position="30"/>
        <end position="142"/>
    </location>
</feature>
<feature type="compositionally biased region" description="Acidic residues" evidence="1">
    <location>
        <begin position="31"/>
        <end position="40"/>
    </location>
</feature>
<keyword evidence="4" id="KW-1185">Reference proteome</keyword>
<name>D6XSQ3_BACIE</name>
<dbReference type="HOGENOM" id="CLU_1811921_0_0_9"/>
<dbReference type="STRING" id="439292.Bsel_1327"/>
<keyword evidence="2" id="KW-1133">Transmembrane helix</keyword>
<keyword evidence="2" id="KW-0472">Membrane</keyword>
<evidence type="ECO:0000256" key="2">
    <source>
        <dbReference type="SAM" id="Phobius"/>
    </source>
</evidence>
<evidence type="ECO:0000256" key="1">
    <source>
        <dbReference type="SAM" id="MobiDB-lite"/>
    </source>
</evidence>
<gene>
    <name evidence="3" type="ordered locus">Bsel_1327</name>
</gene>
<feature type="compositionally biased region" description="Acidic residues" evidence="1">
    <location>
        <begin position="50"/>
        <end position="60"/>
    </location>
</feature>
<feature type="compositionally biased region" description="Acidic residues" evidence="1">
    <location>
        <begin position="67"/>
        <end position="82"/>
    </location>
</feature>
<evidence type="ECO:0000313" key="4">
    <source>
        <dbReference type="Proteomes" id="UP000000271"/>
    </source>
</evidence>
<feature type="transmembrane region" description="Helical" evidence="2">
    <location>
        <begin position="6"/>
        <end position="27"/>
    </location>
</feature>
<protein>
    <submittedName>
        <fullName evidence="3">Uncharacterized protein</fullName>
    </submittedName>
</protein>
<dbReference type="EMBL" id="CP001791">
    <property type="protein sequence ID" value="ADH98839.1"/>
    <property type="molecule type" value="Genomic_DNA"/>
</dbReference>
<feature type="compositionally biased region" description="Acidic residues" evidence="1">
    <location>
        <begin position="93"/>
        <end position="103"/>
    </location>
</feature>
<dbReference type="OrthoDB" id="10013909at2"/>